<gene>
    <name evidence="5" type="ORF">SAMN05216252_108195</name>
</gene>
<keyword evidence="6" id="KW-1185">Reference proteome</keyword>
<sequence>MSTGERHDGEALTARVLGALNDEEVRAVDEHAASCEPCGTELGELPALARALGGVPPEAFLDGPPEGGDLLLQRTLRQVRAERAGARRRRRAARPPVAAPAPGPVRTASGADPSTGARLTVRLTPATAAWVRLRARVGGIPAGEHCLLVVVARDGARQIAGSWVVAPAGEGRGVSLDGSAAVAPDEVAAVVVETADGTAYVSAKP</sequence>
<reference evidence="5 6" key="1">
    <citation type="submission" date="2017-06" db="EMBL/GenBank/DDBJ databases">
        <authorList>
            <person name="Kim H.J."/>
            <person name="Triplett B.A."/>
        </authorList>
    </citation>
    <scope>NUCLEOTIDE SEQUENCE [LARGE SCALE GENOMIC DNA]</scope>
    <source>
        <strain evidence="5 6">CGMCC 4.1858</strain>
    </source>
</reference>
<keyword evidence="1" id="KW-0805">Transcription regulation</keyword>
<dbReference type="EMBL" id="FZOF01000008">
    <property type="protein sequence ID" value="SNS76356.1"/>
    <property type="molecule type" value="Genomic_DNA"/>
</dbReference>
<evidence type="ECO:0000259" key="4">
    <source>
        <dbReference type="Pfam" id="PF13490"/>
    </source>
</evidence>
<evidence type="ECO:0000313" key="5">
    <source>
        <dbReference type="EMBL" id="SNS76356.1"/>
    </source>
</evidence>
<evidence type="ECO:0000313" key="6">
    <source>
        <dbReference type="Proteomes" id="UP000198280"/>
    </source>
</evidence>
<organism evidence="5 6">
    <name type="scientific">Actinacidiphila glaucinigra</name>
    <dbReference type="NCBI Taxonomy" id="235986"/>
    <lineage>
        <taxon>Bacteria</taxon>
        <taxon>Bacillati</taxon>
        <taxon>Actinomycetota</taxon>
        <taxon>Actinomycetes</taxon>
        <taxon>Kitasatosporales</taxon>
        <taxon>Streptomycetaceae</taxon>
        <taxon>Actinacidiphila</taxon>
    </lineage>
</organism>
<accession>A0A239H4H8</accession>
<dbReference type="InterPro" id="IPR027383">
    <property type="entry name" value="Znf_put"/>
</dbReference>
<keyword evidence="2" id="KW-0804">Transcription</keyword>
<dbReference type="InterPro" id="IPR041916">
    <property type="entry name" value="Anti_sigma_zinc_sf"/>
</dbReference>
<name>A0A239H4H8_9ACTN</name>
<dbReference type="AlphaFoldDB" id="A0A239H4H8"/>
<dbReference type="Pfam" id="PF13490">
    <property type="entry name" value="zf-HC2"/>
    <property type="match status" value="1"/>
</dbReference>
<dbReference type="Proteomes" id="UP000198280">
    <property type="component" value="Unassembled WGS sequence"/>
</dbReference>
<dbReference type="RefSeq" id="WP_089225047.1">
    <property type="nucleotide sequence ID" value="NZ_FZOF01000008.1"/>
</dbReference>
<dbReference type="OrthoDB" id="5185837at2"/>
<evidence type="ECO:0000256" key="2">
    <source>
        <dbReference type="ARBA" id="ARBA00023163"/>
    </source>
</evidence>
<proteinExistence type="predicted"/>
<evidence type="ECO:0000256" key="1">
    <source>
        <dbReference type="ARBA" id="ARBA00023015"/>
    </source>
</evidence>
<feature type="region of interest" description="Disordered" evidence="3">
    <location>
        <begin position="82"/>
        <end position="116"/>
    </location>
</feature>
<protein>
    <submittedName>
        <fullName evidence="5">RNA polymerase sigma-70 factor, ECF subfamily</fullName>
    </submittedName>
</protein>
<dbReference type="Gene3D" id="1.10.10.1320">
    <property type="entry name" value="Anti-sigma factor, zinc-finger domain"/>
    <property type="match status" value="1"/>
</dbReference>
<feature type="domain" description="Putative zinc-finger" evidence="4">
    <location>
        <begin position="10"/>
        <end position="38"/>
    </location>
</feature>
<evidence type="ECO:0000256" key="3">
    <source>
        <dbReference type="SAM" id="MobiDB-lite"/>
    </source>
</evidence>